<dbReference type="PROSITE" id="PS50109">
    <property type="entry name" value="HIS_KIN"/>
    <property type="match status" value="1"/>
</dbReference>
<dbReference type="InterPro" id="IPR036890">
    <property type="entry name" value="HATPase_C_sf"/>
</dbReference>
<evidence type="ECO:0000256" key="1">
    <source>
        <dbReference type="ARBA" id="ARBA00000085"/>
    </source>
</evidence>
<keyword evidence="5 11" id="KW-0418">Kinase</keyword>
<feature type="domain" description="Histidine kinase" evidence="9">
    <location>
        <begin position="84"/>
        <end position="296"/>
    </location>
</feature>
<evidence type="ECO:0000313" key="12">
    <source>
        <dbReference type="Proteomes" id="UP001621714"/>
    </source>
</evidence>
<evidence type="ECO:0000256" key="5">
    <source>
        <dbReference type="ARBA" id="ARBA00022777"/>
    </source>
</evidence>
<dbReference type="SMART" id="SM00387">
    <property type="entry name" value="HATPase_c"/>
    <property type="match status" value="1"/>
</dbReference>
<dbReference type="SUPFAM" id="SSF52172">
    <property type="entry name" value="CheY-like"/>
    <property type="match status" value="1"/>
</dbReference>
<name>A0ABW8PVV8_9GAMM</name>
<dbReference type="Pfam" id="PF02518">
    <property type="entry name" value="HATPase_c"/>
    <property type="match status" value="1"/>
</dbReference>
<dbReference type="PROSITE" id="PS50110">
    <property type="entry name" value="RESPONSE_REGULATORY"/>
    <property type="match status" value="1"/>
</dbReference>
<dbReference type="InterPro" id="IPR001789">
    <property type="entry name" value="Sig_transdc_resp-reg_receiver"/>
</dbReference>
<evidence type="ECO:0000256" key="7">
    <source>
        <dbReference type="PROSITE-ProRule" id="PRU00169"/>
    </source>
</evidence>
<evidence type="ECO:0000256" key="6">
    <source>
        <dbReference type="ARBA" id="ARBA00023012"/>
    </source>
</evidence>
<evidence type="ECO:0000259" key="9">
    <source>
        <dbReference type="PROSITE" id="PS50109"/>
    </source>
</evidence>
<keyword evidence="8" id="KW-0175">Coiled coil</keyword>
<dbReference type="Proteomes" id="UP001621714">
    <property type="component" value="Unassembled WGS sequence"/>
</dbReference>
<dbReference type="RefSeq" id="WP_405338108.1">
    <property type="nucleotide sequence ID" value="NZ_JBANFI010000003.1"/>
</dbReference>
<dbReference type="Pfam" id="PF00072">
    <property type="entry name" value="Response_reg"/>
    <property type="match status" value="1"/>
</dbReference>
<dbReference type="Pfam" id="PF00512">
    <property type="entry name" value="HisKA"/>
    <property type="match status" value="1"/>
</dbReference>
<dbReference type="InterPro" id="IPR005467">
    <property type="entry name" value="His_kinase_dom"/>
</dbReference>
<dbReference type="CDD" id="cd00075">
    <property type="entry name" value="HATPase"/>
    <property type="match status" value="1"/>
</dbReference>
<reference evidence="11 12" key="1">
    <citation type="submission" date="2024-02" db="EMBL/GenBank/DDBJ databases">
        <title>Marinospirillum sp. MEB 164 isolated from Lonar lake sediment.</title>
        <authorList>
            <person name="Joshi A."/>
            <person name="Thite S."/>
        </authorList>
    </citation>
    <scope>NUCLEOTIDE SEQUENCE [LARGE SCALE GENOMIC DNA]</scope>
    <source>
        <strain evidence="11 12">MEB164</strain>
    </source>
</reference>
<dbReference type="SUPFAM" id="SSF55874">
    <property type="entry name" value="ATPase domain of HSP90 chaperone/DNA topoisomerase II/histidine kinase"/>
    <property type="match status" value="1"/>
</dbReference>
<feature type="modified residue" description="4-aspartylphosphate" evidence="7">
    <location>
        <position position="369"/>
    </location>
</feature>
<dbReference type="PRINTS" id="PR00344">
    <property type="entry name" value="BCTRLSENSOR"/>
</dbReference>
<dbReference type="SMART" id="SM00388">
    <property type="entry name" value="HisKA"/>
    <property type="match status" value="1"/>
</dbReference>
<keyword evidence="6" id="KW-0902">Two-component regulatory system</keyword>
<protein>
    <recommendedName>
        <fullName evidence="2">histidine kinase</fullName>
        <ecNumber evidence="2">2.7.13.3</ecNumber>
    </recommendedName>
</protein>
<dbReference type="EMBL" id="JBANFI010000003">
    <property type="protein sequence ID" value="MFK7160424.1"/>
    <property type="molecule type" value="Genomic_DNA"/>
</dbReference>
<keyword evidence="4 11" id="KW-0808">Transferase</keyword>
<evidence type="ECO:0000313" key="11">
    <source>
        <dbReference type="EMBL" id="MFK7160424.1"/>
    </source>
</evidence>
<proteinExistence type="predicted"/>
<dbReference type="EC" id="2.7.13.3" evidence="2"/>
<feature type="domain" description="Response regulatory" evidence="10">
    <location>
        <begin position="319"/>
        <end position="433"/>
    </location>
</feature>
<dbReference type="SMART" id="SM00448">
    <property type="entry name" value="REC"/>
    <property type="match status" value="1"/>
</dbReference>
<dbReference type="Gene3D" id="1.10.287.130">
    <property type="match status" value="1"/>
</dbReference>
<sequence>MHERLAQLEAENQRLNKINQALIERIEAGQGLATTPYAAFEQAAALAEEVKRRTTELTQANQQLRLAKQDAEQANQSKTKFLAAISHDVLQPLSAAKLFTAALKEAIDPAKQAELIDALNSSLLDVESLLAKLVDISKLDAGILTPQPQVIRLTDLLDNLAREYQQQAQHKKIRFRYRPCQLKVETDPHFLARILRNLLANALRYTREGRRVLLGCRRRGTQVEIQVIDQGVGIAADQLEVIFEEFQRLHTLPNEQGLGLGLAIAQRMASLLSAPLSVHSRVDQGSCFAVTLPLAQASAEPIIRPDAIRPAMQPLQGQRIWILDNDLAVCQALRHLLEGWECEVTLFQQLPRLTAWSHHSPAPDLLILDYHLQGQTRGLSTLEQLAWPDTPAVLVMTADRSPELKAQIHQLGLWLLHKPISALRLRQTLIYLLHQESSS</sequence>
<evidence type="ECO:0000256" key="8">
    <source>
        <dbReference type="SAM" id="Coils"/>
    </source>
</evidence>
<dbReference type="NCBIfam" id="NF041832">
    <property type="entry name" value="near_NosP_CTERM"/>
    <property type="match status" value="1"/>
</dbReference>
<keyword evidence="3 7" id="KW-0597">Phosphoprotein</keyword>
<dbReference type="Gene3D" id="3.40.50.2300">
    <property type="match status" value="1"/>
</dbReference>
<feature type="coiled-coil region" evidence="8">
    <location>
        <begin position="5"/>
        <end position="77"/>
    </location>
</feature>
<evidence type="ECO:0000259" key="10">
    <source>
        <dbReference type="PROSITE" id="PS50110"/>
    </source>
</evidence>
<evidence type="ECO:0000256" key="3">
    <source>
        <dbReference type="ARBA" id="ARBA00022553"/>
    </source>
</evidence>
<dbReference type="InterPro" id="IPR003594">
    <property type="entry name" value="HATPase_dom"/>
</dbReference>
<comment type="catalytic activity">
    <reaction evidence="1">
        <text>ATP + protein L-histidine = ADP + protein N-phospho-L-histidine.</text>
        <dbReference type="EC" id="2.7.13.3"/>
    </reaction>
</comment>
<evidence type="ECO:0000256" key="4">
    <source>
        <dbReference type="ARBA" id="ARBA00022679"/>
    </source>
</evidence>
<comment type="caution">
    <text evidence="11">The sequence shown here is derived from an EMBL/GenBank/DDBJ whole genome shotgun (WGS) entry which is preliminary data.</text>
</comment>
<dbReference type="CDD" id="cd00156">
    <property type="entry name" value="REC"/>
    <property type="match status" value="1"/>
</dbReference>
<dbReference type="InterPro" id="IPR011006">
    <property type="entry name" value="CheY-like_superfamily"/>
</dbReference>
<dbReference type="InterPro" id="IPR004358">
    <property type="entry name" value="Sig_transdc_His_kin-like_C"/>
</dbReference>
<dbReference type="InterPro" id="IPR050736">
    <property type="entry name" value="Sensor_HK_Regulatory"/>
</dbReference>
<evidence type="ECO:0000256" key="2">
    <source>
        <dbReference type="ARBA" id="ARBA00012438"/>
    </source>
</evidence>
<dbReference type="GO" id="GO:0004673">
    <property type="term" value="F:protein histidine kinase activity"/>
    <property type="evidence" value="ECO:0007669"/>
    <property type="project" value="UniProtKB-EC"/>
</dbReference>
<accession>A0ABW8PVV8</accession>
<dbReference type="Gene3D" id="3.30.565.10">
    <property type="entry name" value="Histidine kinase-like ATPase, C-terminal domain"/>
    <property type="match status" value="1"/>
</dbReference>
<keyword evidence="12" id="KW-1185">Reference proteome</keyword>
<dbReference type="InterPro" id="IPR003661">
    <property type="entry name" value="HisK_dim/P_dom"/>
</dbReference>
<dbReference type="SUPFAM" id="SSF47384">
    <property type="entry name" value="Homodimeric domain of signal transducing histidine kinase"/>
    <property type="match status" value="1"/>
</dbReference>
<dbReference type="PANTHER" id="PTHR43711">
    <property type="entry name" value="TWO-COMPONENT HISTIDINE KINASE"/>
    <property type="match status" value="1"/>
</dbReference>
<dbReference type="CDD" id="cd00082">
    <property type="entry name" value="HisKA"/>
    <property type="match status" value="1"/>
</dbReference>
<dbReference type="PANTHER" id="PTHR43711:SF31">
    <property type="entry name" value="HISTIDINE KINASE"/>
    <property type="match status" value="1"/>
</dbReference>
<dbReference type="InterPro" id="IPR036097">
    <property type="entry name" value="HisK_dim/P_sf"/>
</dbReference>
<organism evidence="11 12">
    <name type="scientific">Marinospirillum alkalitolerans</name>
    <dbReference type="NCBI Taxonomy" id="3123374"/>
    <lineage>
        <taxon>Bacteria</taxon>
        <taxon>Pseudomonadati</taxon>
        <taxon>Pseudomonadota</taxon>
        <taxon>Gammaproteobacteria</taxon>
        <taxon>Oceanospirillales</taxon>
        <taxon>Oceanospirillaceae</taxon>
        <taxon>Marinospirillum</taxon>
    </lineage>
</organism>
<gene>
    <name evidence="11" type="ORF">V6U78_05175</name>
</gene>